<feature type="domain" description="PBP" evidence="2">
    <location>
        <begin position="19"/>
        <end position="264"/>
    </location>
</feature>
<proteinExistence type="predicted"/>
<accession>A0A0M8ME74</accession>
<dbReference type="EMBL" id="LIYD01000005">
    <property type="protein sequence ID" value="KOS08395.1"/>
    <property type="molecule type" value="Genomic_DNA"/>
</dbReference>
<dbReference type="AlphaFoldDB" id="A0A0M8ME74"/>
<sequence length="293" mass="31897">MVLLSCHKTDANGNVVVPESMTAGKITVLVDESVQPVIESVVDVFHSVYPNAHINQVNTTENEIVNAMLGDSVTTVVMTRPLSKKEENHFTKHGMTPEVTFVATDALAVITAGKPADTTITTAEIFKVLKGEPSARISKLVLDNPNSGTVRYLMEQAGVQKLPVNNIIYQKNSAELITFVNNNPGSIGIVGVDWVNEPTPQLQKVVENLTVLAVDNVKAKSEGATFFKPSQSNIGAGFYPFTRKIYVLNYQGYKGLGIGFANYTRAEVGQRIILKSGLLPQDIPTREIQIIKE</sequence>
<dbReference type="Proteomes" id="UP000037755">
    <property type="component" value="Unassembled WGS sequence"/>
</dbReference>
<dbReference type="SUPFAM" id="SSF53850">
    <property type="entry name" value="Periplasmic binding protein-like II"/>
    <property type="match status" value="1"/>
</dbReference>
<evidence type="ECO:0000256" key="1">
    <source>
        <dbReference type="ARBA" id="ARBA00022729"/>
    </source>
</evidence>
<dbReference type="PATRIC" id="fig|1202724.3.peg.3515"/>
<evidence type="ECO:0000313" key="3">
    <source>
        <dbReference type="EMBL" id="KOS08395.1"/>
    </source>
</evidence>
<dbReference type="Pfam" id="PF12849">
    <property type="entry name" value="PBP_like_2"/>
    <property type="match status" value="1"/>
</dbReference>
<keyword evidence="4" id="KW-1185">Reference proteome</keyword>
<dbReference type="STRING" id="1202724.AM493_16935"/>
<protein>
    <recommendedName>
        <fullName evidence="2">PBP domain-containing protein</fullName>
    </recommendedName>
</protein>
<dbReference type="Gene3D" id="3.40.190.10">
    <property type="entry name" value="Periplasmic binding protein-like II"/>
    <property type="match status" value="2"/>
</dbReference>
<dbReference type="PANTHER" id="PTHR30570">
    <property type="entry name" value="PERIPLASMIC PHOSPHATE BINDING COMPONENT OF PHOSPHATE ABC TRANSPORTER"/>
    <property type="match status" value="1"/>
</dbReference>
<dbReference type="InterPro" id="IPR024370">
    <property type="entry name" value="PBP_domain"/>
</dbReference>
<reference evidence="3 4" key="1">
    <citation type="submission" date="2015-08" db="EMBL/GenBank/DDBJ databases">
        <title>Whole genome sequence of Flavobacterium akiainvivens IK-1T, from decaying Wikstroemia oahuensis, an endemic Hawaiian shrub.</title>
        <authorList>
            <person name="Wan X."/>
            <person name="Hou S."/>
            <person name="Saito J."/>
            <person name="Donachie S."/>
        </authorList>
    </citation>
    <scope>NUCLEOTIDE SEQUENCE [LARGE SCALE GENOMIC DNA]</scope>
    <source>
        <strain evidence="3 4">IK-1</strain>
    </source>
</reference>
<evidence type="ECO:0000259" key="2">
    <source>
        <dbReference type="Pfam" id="PF12849"/>
    </source>
</evidence>
<keyword evidence="1" id="KW-0732">Signal</keyword>
<evidence type="ECO:0000313" key="4">
    <source>
        <dbReference type="Proteomes" id="UP000037755"/>
    </source>
</evidence>
<comment type="caution">
    <text evidence="3">The sequence shown here is derived from an EMBL/GenBank/DDBJ whole genome shotgun (WGS) entry which is preliminary data.</text>
</comment>
<gene>
    <name evidence="3" type="ORF">AM493_16935</name>
</gene>
<dbReference type="PANTHER" id="PTHR30570:SF1">
    <property type="entry name" value="PHOSPHATE-BINDING PROTEIN PSTS"/>
    <property type="match status" value="1"/>
</dbReference>
<dbReference type="InterPro" id="IPR050811">
    <property type="entry name" value="Phosphate_ABC_transporter"/>
</dbReference>
<organism evidence="3 4">
    <name type="scientific">Flavobacterium akiainvivens</name>
    <dbReference type="NCBI Taxonomy" id="1202724"/>
    <lineage>
        <taxon>Bacteria</taxon>
        <taxon>Pseudomonadati</taxon>
        <taxon>Bacteroidota</taxon>
        <taxon>Flavobacteriia</taxon>
        <taxon>Flavobacteriales</taxon>
        <taxon>Flavobacteriaceae</taxon>
        <taxon>Flavobacterium</taxon>
    </lineage>
</organism>
<name>A0A0M8ME74_9FLAO</name>